<gene>
    <name evidence="1" type="ORF">NCS57_01432700</name>
</gene>
<accession>A0ACC0QEB0</accession>
<organism evidence="1 2">
    <name type="scientific">Fusarium keratoplasticum</name>
    <dbReference type="NCBI Taxonomy" id="1328300"/>
    <lineage>
        <taxon>Eukaryota</taxon>
        <taxon>Fungi</taxon>
        <taxon>Dikarya</taxon>
        <taxon>Ascomycota</taxon>
        <taxon>Pezizomycotina</taxon>
        <taxon>Sordariomycetes</taxon>
        <taxon>Hypocreomycetidae</taxon>
        <taxon>Hypocreales</taxon>
        <taxon>Nectriaceae</taxon>
        <taxon>Fusarium</taxon>
        <taxon>Fusarium solani species complex</taxon>
    </lineage>
</organism>
<comment type="caution">
    <text evidence="1">The sequence shown here is derived from an EMBL/GenBank/DDBJ whole genome shotgun (WGS) entry which is preliminary data.</text>
</comment>
<name>A0ACC0QEB0_9HYPO</name>
<evidence type="ECO:0000313" key="1">
    <source>
        <dbReference type="EMBL" id="KAI8650971.1"/>
    </source>
</evidence>
<evidence type="ECO:0000313" key="2">
    <source>
        <dbReference type="Proteomes" id="UP001065298"/>
    </source>
</evidence>
<reference evidence="1" key="1">
    <citation type="submission" date="2022-06" db="EMBL/GenBank/DDBJ databases">
        <title>Fusarium solani species complex genomes reveal bases of compartmentalisation and animal pathogenesis.</title>
        <authorList>
            <person name="Tsai I.J."/>
        </authorList>
    </citation>
    <scope>NUCLEOTIDE SEQUENCE</scope>
    <source>
        <strain evidence="1">Fu6.1</strain>
    </source>
</reference>
<sequence>MPPAIVEPKGAETLCQRCLRLTFDNSAIVDAPPPQQYEGRDDLDLDEYGIIPLDFTLEDELPDLPQLDRSGANGCHMCLFLKKVILTQLQLRPTEQNYAGRITLQLNEFHPDLATVQFANSRDDWLPNRMAGELRMGTEVYSIDVFAKHRADGHYTPMPDPNPLSDRSIQRIKTYLNTCVGNHDKHHSECSYPGTIAAPLRLLNISDEKMIRLEETNNQDIPYVILSYCWGPAKVVFDARTVLANLPERSKGFRSDALPQTLQHSISLAHRLGASHIWIDALCIVQDSGEWIYESVRMMQYYEMAQFTIVPIDSSGAEKGFLRNRPPWAEDIIQWKGSLNHLQFYFPSFNNVEEAGPATSSPWASRGWTFQERLLSSRLIFIGRDEVKFRCRAGWGKHASRTPITLESLGSYFLPLSPMYAAHSNDWNSVEMIRDKWYQILSEYSQRSLTQQSDKLIALSGITSKINQLLGDHDKYLDGHWESDLWHGLTWRRVPVRGKPAWPTVKSEEFPSWSWCCMNQPLVWQDGTASVDDIRLVGVVRQRTGTDEKVVKLIVEGWIFPVRLLAEVPDNLEVDFYLDSLSESSGDLVKQEGVRIVLLKAYLDGEDKKEWLKAPAAKPHDVCGLIIEPTGETYEGHAVYRRLGIVDILPGWDFTFSDSETTAGSLFYQEMYTKKEIAVLV</sequence>
<keyword evidence="2" id="KW-1185">Reference proteome</keyword>
<proteinExistence type="predicted"/>
<dbReference type="EMBL" id="CM046514">
    <property type="protein sequence ID" value="KAI8650971.1"/>
    <property type="molecule type" value="Genomic_DNA"/>
</dbReference>
<protein>
    <submittedName>
        <fullName evidence="1">HET domain-containing protein</fullName>
    </submittedName>
</protein>
<dbReference type="Proteomes" id="UP001065298">
    <property type="component" value="Chromosome 12"/>
</dbReference>